<sequence>MFTTLNGFLEKASIFWKGSSSIVVATAHIEQDPNGSANEIFFLRTLFCDFLTINDKVLKKIFSFLNHSDLVQCRAVQRRWKKILSRDRSFLEKTVYVVNIVKSYNVATSSLIYNDLTIYAQMPYLHGRFQYIDSNFLKEPRKFVLKNSDNEKYVPEGKLESSNHTHTTEFEEFNAGNAIFAMKHLEIYEIRCLSNVTSILKKFIGYGNQALACLKITYYPPAERGSTRDDIKSDSADFCRELKTLISNCASSLQTLCLDVQHEQTLNFIGYHVCKHLQALGPRLDLTEFKLTPSLACWVHKPGLMPTMGIAMTMKDMTNGDGQKCLITAAAAMARFLESQKNLKILALPCIEHPEAFSSCFHTVLTRLPAAPTIEYLAVPSAGFLPLNLLHVFPNLKALKVGGTCCQDSTSGWEIFQYYTKEQLVNTASADTPDEANQDGAIVRREFAVMTPQPILAITQTDNDFYERLEMMKKMEELYLTTTVIPKNFKIVMSRLINLTTLNVSSGPDSPVIRDDDLQACILHLKRLHNLLIGCADELTDYGISGIPNEYCSATFKNQRYQKDGVYENVWSSEKVTGRPLSDLKGKIETSKIGSERKNKFTDIGIAYGLAFQELKCCHLPYSDYVTSWGIERFNVMNPSLEAFGLCGVSELTKDAFLSSRRTHTRLGKGDASRTGYYSEHVSGIDNFSLVLALQRQ</sequence>
<evidence type="ECO:0000313" key="2">
    <source>
        <dbReference type="EMBL" id="ODM93413.1"/>
    </source>
</evidence>
<evidence type="ECO:0000259" key="1">
    <source>
        <dbReference type="PROSITE" id="PS50181"/>
    </source>
</evidence>
<protein>
    <recommendedName>
        <fullName evidence="1">F-box domain-containing protein</fullName>
    </recommendedName>
</protein>
<organism evidence="2 3">
    <name type="scientific">Orchesella cincta</name>
    <name type="common">Springtail</name>
    <name type="synonym">Podura cincta</name>
    <dbReference type="NCBI Taxonomy" id="48709"/>
    <lineage>
        <taxon>Eukaryota</taxon>
        <taxon>Metazoa</taxon>
        <taxon>Ecdysozoa</taxon>
        <taxon>Arthropoda</taxon>
        <taxon>Hexapoda</taxon>
        <taxon>Collembola</taxon>
        <taxon>Entomobryomorpha</taxon>
        <taxon>Entomobryoidea</taxon>
        <taxon>Orchesellidae</taxon>
        <taxon>Orchesellinae</taxon>
        <taxon>Orchesella</taxon>
    </lineage>
</organism>
<dbReference type="OrthoDB" id="8251759at2759"/>
<evidence type="ECO:0000313" key="3">
    <source>
        <dbReference type="Proteomes" id="UP000094527"/>
    </source>
</evidence>
<dbReference type="CDD" id="cd09917">
    <property type="entry name" value="F-box_SF"/>
    <property type="match status" value="1"/>
</dbReference>
<dbReference type="Proteomes" id="UP000094527">
    <property type="component" value="Unassembled WGS sequence"/>
</dbReference>
<dbReference type="SUPFAM" id="SSF81383">
    <property type="entry name" value="F-box domain"/>
    <property type="match status" value="1"/>
</dbReference>
<feature type="domain" description="F-box" evidence="1">
    <location>
        <begin position="47"/>
        <end position="93"/>
    </location>
</feature>
<dbReference type="InterPro" id="IPR032675">
    <property type="entry name" value="LRR_dom_sf"/>
</dbReference>
<proteinExistence type="predicted"/>
<dbReference type="Gene3D" id="1.20.1280.50">
    <property type="match status" value="1"/>
</dbReference>
<dbReference type="AlphaFoldDB" id="A0A1D2MKA6"/>
<dbReference type="OMA" id="SHENAYF"/>
<dbReference type="Gene3D" id="3.80.10.10">
    <property type="entry name" value="Ribonuclease Inhibitor"/>
    <property type="match status" value="1"/>
</dbReference>
<reference evidence="2 3" key="1">
    <citation type="journal article" date="2016" name="Genome Biol. Evol.">
        <title>Gene Family Evolution Reflects Adaptation to Soil Environmental Stressors in the Genome of the Collembolan Orchesella cincta.</title>
        <authorList>
            <person name="Faddeeva-Vakhrusheva A."/>
            <person name="Derks M.F."/>
            <person name="Anvar S.Y."/>
            <person name="Agamennone V."/>
            <person name="Suring W."/>
            <person name="Smit S."/>
            <person name="van Straalen N.M."/>
            <person name="Roelofs D."/>
        </authorList>
    </citation>
    <scope>NUCLEOTIDE SEQUENCE [LARGE SCALE GENOMIC DNA]</scope>
    <source>
        <tissue evidence="2">Mixed pool</tissue>
    </source>
</reference>
<dbReference type="Pfam" id="PF12937">
    <property type="entry name" value="F-box-like"/>
    <property type="match status" value="1"/>
</dbReference>
<keyword evidence="3" id="KW-1185">Reference proteome</keyword>
<dbReference type="InterPro" id="IPR036047">
    <property type="entry name" value="F-box-like_dom_sf"/>
</dbReference>
<dbReference type="EMBL" id="LJIJ01000997">
    <property type="protein sequence ID" value="ODM93413.1"/>
    <property type="molecule type" value="Genomic_DNA"/>
</dbReference>
<dbReference type="InterPro" id="IPR001810">
    <property type="entry name" value="F-box_dom"/>
</dbReference>
<accession>A0A1D2MKA6</accession>
<name>A0A1D2MKA6_ORCCI</name>
<dbReference type="PROSITE" id="PS50181">
    <property type="entry name" value="FBOX"/>
    <property type="match status" value="1"/>
</dbReference>
<gene>
    <name evidence="2" type="ORF">Ocin01_13268</name>
</gene>
<comment type="caution">
    <text evidence="2">The sequence shown here is derived from an EMBL/GenBank/DDBJ whole genome shotgun (WGS) entry which is preliminary data.</text>
</comment>